<dbReference type="AlphaFoldDB" id="A0A2T0X0F6"/>
<protein>
    <submittedName>
        <fullName evidence="1">Uncharacterized protein DUF2867</fullName>
    </submittedName>
</protein>
<accession>A0A2T0X0F6</accession>
<organism evidence="1 2">
    <name type="scientific">Donghicola tyrosinivorans</name>
    <dbReference type="NCBI Taxonomy" id="1652492"/>
    <lineage>
        <taxon>Bacteria</taxon>
        <taxon>Pseudomonadati</taxon>
        <taxon>Pseudomonadota</taxon>
        <taxon>Alphaproteobacteria</taxon>
        <taxon>Rhodobacterales</taxon>
        <taxon>Roseobacteraceae</taxon>
        <taxon>Donghicola</taxon>
    </lineage>
</organism>
<dbReference type="Pfam" id="PF11066">
    <property type="entry name" value="DUF2867"/>
    <property type="match status" value="1"/>
</dbReference>
<dbReference type="InterPro" id="IPR021295">
    <property type="entry name" value="DUF2867"/>
</dbReference>
<evidence type="ECO:0000313" key="1">
    <source>
        <dbReference type="EMBL" id="PRY92428.1"/>
    </source>
</evidence>
<dbReference type="RefSeq" id="WP_106262944.1">
    <property type="nucleotide sequence ID" value="NZ_PVTQ01000002.1"/>
</dbReference>
<comment type="caution">
    <text evidence="1">The sequence shown here is derived from an EMBL/GenBank/DDBJ whole genome shotgun (WGS) entry which is preliminary data.</text>
</comment>
<dbReference type="EMBL" id="PVTQ01000002">
    <property type="protein sequence ID" value="PRY92428.1"/>
    <property type="molecule type" value="Genomic_DNA"/>
</dbReference>
<name>A0A2T0X0F6_9RHOB</name>
<gene>
    <name evidence="1" type="ORF">CLV74_102343</name>
</gene>
<dbReference type="Proteomes" id="UP000238392">
    <property type="component" value="Unassembled WGS sequence"/>
</dbReference>
<reference evidence="1 2" key="1">
    <citation type="submission" date="2018-03" db="EMBL/GenBank/DDBJ databases">
        <title>Genomic Encyclopedia of Archaeal and Bacterial Type Strains, Phase II (KMG-II): from individual species to whole genera.</title>
        <authorList>
            <person name="Goeker M."/>
        </authorList>
    </citation>
    <scope>NUCLEOTIDE SEQUENCE [LARGE SCALE GENOMIC DNA]</scope>
    <source>
        <strain evidence="1 2">DSM 100212</strain>
    </source>
</reference>
<evidence type="ECO:0000313" key="2">
    <source>
        <dbReference type="Proteomes" id="UP000238392"/>
    </source>
</evidence>
<proteinExistence type="predicted"/>
<dbReference type="OrthoDB" id="7058586at2"/>
<keyword evidence="2" id="KW-1185">Reference proteome</keyword>
<sequence>MTALPPNAQLLAPAAKLDYFDVRSAPLPHPMTALEAWNLIMSRPLPLIRLAFKIRDAISGLFGVKKIGGFTGARQTSVATGDHLDFFLVEDITPDCLVLTERDRHLDVMTCIAVHDDRLFVISSVLTHNLFGKVYMLPVGPAHKLIVNAMLRRLDTGVKGASATH</sequence>